<dbReference type="OrthoDB" id="410701at2759"/>
<evidence type="ECO:0000313" key="4">
    <source>
        <dbReference type="EMBL" id="CAF9927958.1"/>
    </source>
</evidence>
<dbReference type="Gene3D" id="3.90.226.10">
    <property type="entry name" value="2-enoyl-CoA Hydratase, Chain A, domain 1"/>
    <property type="match status" value="1"/>
</dbReference>
<dbReference type="PANTHER" id="PTHR11941:SF141">
    <property type="entry name" value="ENOYL-COA HYDRATASE_ISOMERASE-RELATED"/>
    <property type="match status" value="1"/>
</dbReference>
<dbReference type="Proteomes" id="UP000664521">
    <property type="component" value="Unassembled WGS sequence"/>
</dbReference>
<keyword evidence="3" id="KW-0732">Signal</keyword>
<evidence type="ECO:0000256" key="1">
    <source>
        <dbReference type="ARBA" id="ARBA00005254"/>
    </source>
</evidence>
<reference evidence="4" key="1">
    <citation type="submission" date="2021-03" db="EMBL/GenBank/DDBJ databases">
        <authorList>
            <person name="Tagirdzhanova G."/>
        </authorList>
    </citation>
    <scope>NUCLEOTIDE SEQUENCE</scope>
</reference>
<protein>
    <recommendedName>
        <fullName evidence="6">Enoyl-CoA hydratase</fullName>
    </recommendedName>
</protein>
<dbReference type="GO" id="GO:0003824">
    <property type="term" value="F:catalytic activity"/>
    <property type="evidence" value="ECO:0007669"/>
    <property type="project" value="InterPro"/>
</dbReference>
<dbReference type="SUPFAM" id="SSF52096">
    <property type="entry name" value="ClpP/crotonase"/>
    <property type="match status" value="1"/>
</dbReference>
<evidence type="ECO:0000313" key="5">
    <source>
        <dbReference type="Proteomes" id="UP000664521"/>
    </source>
</evidence>
<name>A0A8H3FUC8_9LECA</name>
<dbReference type="InterPro" id="IPR029045">
    <property type="entry name" value="ClpP/crotonase-like_dom_sf"/>
</dbReference>
<proteinExistence type="inferred from homology"/>
<dbReference type="PROSITE" id="PS00166">
    <property type="entry name" value="ENOYL_COA_HYDRATASE"/>
    <property type="match status" value="1"/>
</dbReference>
<gene>
    <name evidence="4" type="ORF">HETSPECPRED_006713</name>
</gene>
<dbReference type="PANTHER" id="PTHR11941">
    <property type="entry name" value="ENOYL-COA HYDRATASE-RELATED"/>
    <property type="match status" value="1"/>
</dbReference>
<dbReference type="Pfam" id="PF00378">
    <property type="entry name" value="ECH_1"/>
    <property type="match status" value="1"/>
</dbReference>
<dbReference type="GO" id="GO:0006635">
    <property type="term" value="P:fatty acid beta-oxidation"/>
    <property type="evidence" value="ECO:0007669"/>
    <property type="project" value="TreeGrafter"/>
</dbReference>
<evidence type="ECO:0000256" key="3">
    <source>
        <dbReference type="SAM" id="SignalP"/>
    </source>
</evidence>
<sequence length="317" mass="33867">MTPLSFHLNLALLTLLTFTSAAPFPLSPSPTPALKPRKTSPGYGTLSLTTTGPVIHAVIDNPPINLWDYKLAHDFFSFLSSLNDTNTTTKVVTISSANPDYWIAHYDIHVIVAADPVKPPANATLIGQQLISSRTLLATLPVIFIAEINGRVTGAGDEVAVQCDIRYAGPAARLSQFEVGFGLLPGAGGLQYLVKLIGRARALEYILSSRSVDAVTAAAIGWVNKAFGSSEELGREVDSLAQRIAAFPQQALAAIKARVNVQRPSEVDLDEDLELFNQLVDTDVAQAAGQKYLRLSGEESGGAFELDVPDDIVQISS</sequence>
<dbReference type="AlphaFoldDB" id="A0A8H3FUC8"/>
<dbReference type="CDD" id="cd06558">
    <property type="entry name" value="crotonase-like"/>
    <property type="match status" value="1"/>
</dbReference>
<feature type="chain" id="PRO_5034059460" description="Enoyl-CoA hydratase" evidence="3">
    <location>
        <begin position="22"/>
        <end position="317"/>
    </location>
</feature>
<dbReference type="InterPro" id="IPR018376">
    <property type="entry name" value="Enoyl-CoA_hyd/isom_CS"/>
</dbReference>
<feature type="signal peptide" evidence="3">
    <location>
        <begin position="1"/>
        <end position="21"/>
    </location>
</feature>
<evidence type="ECO:0008006" key="6">
    <source>
        <dbReference type="Google" id="ProtNLM"/>
    </source>
</evidence>
<organism evidence="4 5">
    <name type="scientific">Heterodermia speciosa</name>
    <dbReference type="NCBI Taxonomy" id="116794"/>
    <lineage>
        <taxon>Eukaryota</taxon>
        <taxon>Fungi</taxon>
        <taxon>Dikarya</taxon>
        <taxon>Ascomycota</taxon>
        <taxon>Pezizomycotina</taxon>
        <taxon>Lecanoromycetes</taxon>
        <taxon>OSLEUM clade</taxon>
        <taxon>Lecanoromycetidae</taxon>
        <taxon>Caliciales</taxon>
        <taxon>Physciaceae</taxon>
        <taxon>Heterodermia</taxon>
    </lineage>
</organism>
<comment type="similarity">
    <text evidence="1 2">Belongs to the enoyl-CoA hydratase/isomerase family.</text>
</comment>
<accession>A0A8H3FUC8</accession>
<comment type="caution">
    <text evidence="4">The sequence shown here is derived from an EMBL/GenBank/DDBJ whole genome shotgun (WGS) entry which is preliminary data.</text>
</comment>
<dbReference type="EMBL" id="CAJPDS010000046">
    <property type="protein sequence ID" value="CAF9927958.1"/>
    <property type="molecule type" value="Genomic_DNA"/>
</dbReference>
<dbReference type="InterPro" id="IPR001753">
    <property type="entry name" value="Enoyl-CoA_hydra/iso"/>
</dbReference>
<evidence type="ECO:0000256" key="2">
    <source>
        <dbReference type="RuleBase" id="RU003707"/>
    </source>
</evidence>
<keyword evidence="5" id="KW-1185">Reference proteome</keyword>